<protein>
    <submittedName>
        <fullName evidence="1">Uncharacterized protein</fullName>
    </submittedName>
</protein>
<dbReference type="EMBL" id="JAVFKY010000005">
    <property type="protein sequence ID" value="KAK5576644.1"/>
    <property type="molecule type" value="Genomic_DNA"/>
</dbReference>
<dbReference type="PANTHER" id="PTHR32488:SF90">
    <property type="entry name" value="DEFECTIVE IN TIP FORMATION PROTEIN A-RELATED"/>
    <property type="match status" value="1"/>
</dbReference>
<keyword evidence="2" id="KW-1185">Reference proteome</keyword>
<evidence type="ECO:0000313" key="1">
    <source>
        <dbReference type="EMBL" id="KAK5576644.1"/>
    </source>
</evidence>
<dbReference type="InterPro" id="IPR051904">
    <property type="entry name" value="UPF0746_actin_org"/>
</dbReference>
<name>A0AAN7TPA1_9MYCE</name>
<gene>
    <name evidence="1" type="ORF">RB653_007788</name>
</gene>
<sequence>MNIININDIDLIEIEKSNIIEIIKISKLLGIPTPSKENKLELLNRIKNFIKGYKENKKNEEIPKINKFNTTIDDLKPIGKENIEYRELLFWVIFKNKFLFKYITSFLNIGSNSSYNGNYGFGKQFFKIQEIINVKWMLDNNHFHILNEKVINGELLVYNDNNNNNNNSNNNNNNNEIIDFLKEIIKRVKNEKNHYNLYNFYQSLFNNYKKYINSIESLIEYTIQCNNKFAFKSLLQNNFYNNNKSTIYFLLYQTIKHSFFYGVKYIISNYIIECEIIKILDLENIFKQFNNFNKNIIKIIIYLINNKIISISNPINRDNLYYIIQNLIKLPVEDQPNQNNNNNNNNNNITSKIIEHYENLEEILKNDDEKVSIEKNLFWVQYRLKDLINICIIINILKNDNNQSLLENHQKSFKKDELNQKIKTILKDKNKFQNIVVYLQLYLSEIKKSQFINLYEQFLNEPIDKNNKYLTKNRFLFLISLKYGYSNYWKQYGFYYNFKKYDNQILFKYCKDDKNKQKEFINDMVDFMIYGKRENNYKHLLFLVIGTNDLNLVKHLKNCFKKYSIDLNSIINSSNKKEEEEEDELNGFYIENFIESIEILDYCFKNFKVLFQSFDKFFFGFKKLELLKRYHYLISKKDLKLNQCIEFKQFNNNNIFQETDKSFSNLLEMIKYTIRNSNTFKFNNNFFKFLKVPKHCSEFIFNDSILPDLQFIINNTPDSFTYNPNELFSKTYQIIKFLDWITIYKKSDMLGRCLFNFNIIRPISTIGSDGDLKSLETFVQIYLKNNNINFEKEKKTEEELIFKTSLISILQGAAKNGQINVFYHLFYNHPNLLIKKPNKLKNNKNNNGRLFNFNDFWFIFYYAIQKENIHILEFITKVLNYTKLNQFQNYSNQHPLINKLFNKI</sequence>
<comment type="caution">
    <text evidence="1">The sequence shown here is derived from an EMBL/GenBank/DDBJ whole genome shotgun (WGS) entry which is preliminary data.</text>
</comment>
<organism evidence="1 2">
    <name type="scientific">Dictyostelium firmibasis</name>
    <dbReference type="NCBI Taxonomy" id="79012"/>
    <lineage>
        <taxon>Eukaryota</taxon>
        <taxon>Amoebozoa</taxon>
        <taxon>Evosea</taxon>
        <taxon>Eumycetozoa</taxon>
        <taxon>Dictyostelia</taxon>
        <taxon>Dictyosteliales</taxon>
        <taxon>Dictyosteliaceae</taxon>
        <taxon>Dictyostelium</taxon>
    </lineage>
</organism>
<accession>A0AAN7TPA1</accession>
<dbReference type="Proteomes" id="UP001344447">
    <property type="component" value="Unassembled WGS sequence"/>
</dbReference>
<reference evidence="1 2" key="1">
    <citation type="submission" date="2023-11" db="EMBL/GenBank/DDBJ databases">
        <title>Dfirmibasis_genome.</title>
        <authorList>
            <person name="Edelbroek B."/>
            <person name="Kjellin J."/>
            <person name="Jerlstrom-Hultqvist J."/>
            <person name="Soderbom F."/>
        </authorList>
    </citation>
    <scope>NUCLEOTIDE SEQUENCE [LARGE SCALE GENOMIC DNA]</scope>
    <source>
        <strain evidence="1 2">TNS-C-14</strain>
    </source>
</reference>
<dbReference type="PANTHER" id="PTHR32488">
    <property type="entry name" value="UPF0746 PROTEIN DDB_G0280785-RELATED"/>
    <property type="match status" value="1"/>
</dbReference>
<dbReference type="AlphaFoldDB" id="A0AAN7TPA1"/>
<proteinExistence type="predicted"/>
<evidence type="ECO:0000313" key="2">
    <source>
        <dbReference type="Proteomes" id="UP001344447"/>
    </source>
</evidence>